<sequence>MATCGGGANGVNGVNGVNRVNGVNGVNGVNRVNGVNPPPYLRAVRADPVQRSGGAVQEVEDLQEVLVPNAPGPVHQEHQHARRRSPSLAAGTVGGGVVRGGVVGLGVGAGSAHREPEGWRRSSAPRRREPVTPHAFAHEASRVRSLAVAAGPSLPSGSWAETLISCGVSGARPLKQWRFAPPLSFVSCFWPPATRRRVSTGANRGYTALN</sequence>
<name>A0A4Z2ECZ4_9TELE</name>
<evidence type="ECO:0000313" key="2">
    <source>
        <dbReference type="EMBL" id="TNN26709.1"/>
    </source>
</evidence>
<accession>A0A4Z2ECZ4</accession>
<evidence type="ECO:0000256" key="1">
    <source>
        <dbReference type="SAM" id="MobiDB-lite"/>
    </source>
</evidence>
<feature type="region of interest" description="Disordered" evidence="1">
    <location>
        <begin position="108"/>
        <end position="129"/>
    </location>
</feature>
<dbReference type="Proteomes" id="UP000314294">
    <property type="component" value="Unassembled WGS sequence"/>
</dbReference>
<organism evidence="2 3">
    <name type="scientific">Liparis tanakae</name>
    <name type="common">Tanaka's snailfish</name>
    <dbReference type="NCBI Taxonomy" id="230148"/>
    <lineage>
        <taxon>Eukaryota</taxon>
        <taxon>Metazoa</taxon>
        <taxon>Chordata</taxon>
        <taxon>Craniata</taxon>
        <taxon>Vertebrata</taxon>
        <taxon>Euteleostomi</taxon>
        <taxon>Actinopterygii</taxon>
        <taxon>Neopterygii</taxon>
        <taxon>Teleostei</taxon>
        <taxon>Neoteleostei</taxon>
        <taxon>Acanthomorphata</taxon>
        <taxon>Eupercaria</taxon>
        <taxon>Perciformes</taxon>
        <taxon>Cottioidei</taxon>
        <taxon>Cottales</taxon>
        <taxon>Liparidae</taxon>
        <taxon>Liparis</taxon>
    </lineage>
</organism>
<reference evidence="2 3" key="1">
    <citation type="submission" date="2019-03" db="EMBL/GenBank/DDBJ databases">
        <title>First draft genome of Liparis tanakae, snailfish: a comprehensive survey of snailfish specific genes.</title>
        <authorList>
            <person name="Kim W."/>
            <person name="Song I."/>
            <person name="Jeong J.-H."/>
            <person name="Kim D."/>
            <person name="Kim S."/>
            <person name="Ryu S."/>
            <person name="Song J.Y."/>
            <person name="Lee S.K."/>
        </authorList>
    </citation>
    <scope>NUCLEOTIDE SEQUENCE [LARGE SCALE GENOMIC DNA]</scope>
    <source>
        <tissue evidence="2">Muscle</tissue>
    </source>
</reference>
<dbReference type="EMBL" id="SRLO01009646">
    <property type="protein sequence ID" value="TNN26709.1"/>
    <property type="molecule type" value="Genomic_DNA"/>
</dbReference>
<protein>
    <submittedName>
        <fullName evidence="2">Uncharacterized protein</fullName>
    </submittedName>
</protein>
<dbReference type="AlphaFoldDB" id="A0A4Z2ECZ4"/>
<feature type="compositionally biased region" description="Basic and acidic residues" evidence="1">
    <location>
        <begin position="112"/>
        <end position="129"/>
    </location>
</feature>
<keyword evidence="3" id="KW-1185">Reference proteome</keyword>
<feature type="region of interest" description="Disordered" evidence="1">
    <location>
        <begin position="73"/>
        <end position="93"/>
    </location>
</feature>
<proteinExistence type="predicted"/>
<evidence type="ECO:0000313" key="3">
    <source>
        <dbReference type="Proteomes" id="UP000314294"/>
    </source>
</evidence>
<gene>
    <name evidence="2" type="ORF">EYF80_063154</name>
</gene>
<comment type="caution">
    <text evidence="2">The sequence shown here is derived from an EMBL/GenBank/DDBJ whole genome shotgun (WGS) entry which is preliminary data.</text>
</comment>